<name>A0ABU3G4Z0_9GAMM</name>
<dbReference type="Proteomes" id="UP001249505">
    <property type="component" value="Unassembled WGS sequence"/>
</dbReference>
<dbReference type="EMBL" id="JAUOES010000037">
    <property type="protein sequence ID" value="MDT3282713.1"/>
    <property type="molecule type" value="Genomic_DNA"/>
</dbReference>
<dbReference type="InterPro" id="IPR010342">
    <property type="entry name" value="DUF938"/>
</dbReference>
<sequence length="221" mass="24114">MSLLPIAQPLSQLPFSQACENNKAPILAVLTQAFSLNQHVLEIGSGTGQHAVFFAANLRHLIWQTSDQAEYVGGISARCEQEGGLFNAGENLALPLILDVTAPWPVEGLTPDIDGVFTANTLHIMSKNMVEALFTGLGLYLPQLKTLCIYGPFNYQGEFSSDSNRQFDAFLKQRDPASGIRDIEWICSLASGQGFTLKQDVAMPANNRLLHFVKGSFLVKS</sequence>
<dbReference type="PANTHER" id="PTHR20974">
    <property type="entry name" value="UPF0585 PROTEIN CG18661"/>
    <property type="match status" value="1"/>
</dbReference>
<dbReference type="InterPro" id="IPR029063">
    <property type="entry name" value="SAM-dependent_MTases_sf"/>
</dbReference>
<comment type="caution">
    <text evidence="1">The sequence shown here is derived from an EMBL/GenBank/DDBJ whole genome shotgun (WGS) entry which is preliminary data.</text>
</comment>
<organism evidence="1 2">
    <name type="scientific">Shewanella scandinavica</name>
    <dbReference type="NCBI Taxonomy" id="3063538"/>
    <lineage>
        <taxon>Bacteria</taxon>
        <taxon>Pseudomonadati</taxon>
        <taxon>Pseudomonadota</taxon>
        <taxon>Gammaproteobacteria</taxon>
        <taxon>Alteromonadales</taxon>
        <taxon>Shewanellaceae</taxon>
        <taxon>Shewanella</taxon>
    </lineage>
</organism>
<dbReference type="Gene3D" id="3.40.50.150">
    <property type="entry name" value="Vaccinia Virus protein VP39"/>
    <property type="match status" value="1"/>
</dbReference>
<protein>
    <submittedName>
        <fullName evidence="1">DUF938 domain-containing protein</fullName>
    </submittedName>
</protein>
<reference evidence="1 2" key="1">
    <citation type="submission" date="2023-07" db="EMBL/GenBank/DDBJ databases">
        <title>Novel Shewanella species isolated from Baltic Sea sediments.</title>
        <authorList>
            <person name="Martin-Rodriguez A.J."/>
        </authorList>
    </citation>
    <scope>NUCLEOTIDE SEQUENCE [LARGE SCALE GENOMIC DNA]</scope>
    <source>
        <strain evidence="1 2">SP2S1-2</strain>
    </source>
</reference>
<proteinExistence type="predicted"/>
<dbReference type="PANTHER" id="PTHR20974:SF0">
    <property type="entry name" value="UPF0585 PROTEIN CG18661"/>
    <property type="match status" value="1"/>
</dbReference>
<dbReference type="Pfam" id="PF06080">
    <property type="entry name" value="DUF938"/>
    <property type="match status" value="1"/>
</dbReference>
<evidence type="ECO:0000313" key="2">
    <source>
        <dbReference type="Proteomes" id="UP001249505"/>
    </source>
</evidence>
<keyword evidence="2" id="KW-1185">Reference proteome</keyword>
<evidence type="ECO:0000313" key="1">
    <source>
        <dbReference type="EMBL" id="MDT3282713.1"/>
    </source>
</evidence>
<gene>
    <name evidence="1" type="ORF">Q4Q50_20750</name>
</gene>
<dbReference type="RefSeq" id="WP_311900919.1">
    <property type="nucleotide sequence ID" value="NZ_JAUOES010000037.1"/>
</dbReference>
<dbReference type="SUPFAM" id="SSF53335">
    <property type="entry name" value="S-adenosyl-L-methionine-dependent methyltransferases"/>
    <property type="match status" value="1"/>
</dbReference>
<accession>A0ABU3G4Z0</accession>